<keyword evidence="1" id="KW-0732">Signal</keyword>
<comment type="caution">
    <text evidence="2">The sequence shown here is derived from an EMBL/GenBank/DDBJ whole genome shotgun (WGS) entry which is preliminary data.</text>
</comment>
<dbReference type="PANTHER" id="PTHR39335">
    <property type="entry name" value="BLL4220 PROTEIN"/>
    <property type="match status" value="1"/>
</dbReference>
<evidence type="ECO:0000313" key="3">
    <source>
        <dbReference type="Proteomes" id="UP001597368"/>
    </source>
</evidence>
<evidence type="ECO:0000313" key="2">
    <source>
        <dbReference type="EMBL" id="MFD1938463.1"/>
    </source>
</evidence>
<feature type="chain" id="PRO_5046481830" description="Lipoprotein with Yx(FWY)xxD motif" evidence="1">
    <location>
        <begin position="22"/>
        <end position="158"/>
    </location>
</feature>
<evidence type="ECO:0008006" key="4">
    <source>
        <dbReference type="Google" id="ProtNLM"/>
    </source>
</evidence>
<proteinExistence type="predicted"/>
<dbReference type="Proteomes" id="UP001597368">
    <property type="component" value="Unassembled WGS sequence"/>
</dbReference>
<protein>
    <recommendedName>
        <fullName evidence="4">Lipoprotein with Yx(FWY)xxD motif</fullName>
    </recommendedName>
</protein>
<organism evidence="2 3">
    <name type="scientific">Nonomuraea mangrovi</name>
    <dbReference type="NCBI Taxonomy" id="2316207"/>
    <lineage>
        <taxon>Bacteria</taxon>
        <taxon>Bacillati</taxon>
        <taxon>Actinomycetota</taxon>
        <taxon>Actinomycetes</taxon>
        <taxon>Streptosporangiales</taxon>
        <taxon>Streptosporangiaceae</taxon>
        <taxon>Nonomuraea</taxon>
    </lineage>
</organism>
<evidence type="ECO:0000256" key="1">
    <source>
        <dbReference type="SAM" id="SignalP"/>
    </source>
</evidence>
<feature type="signal peptide" evidence="1">
    <location>
        <begin position="1"/>
        <end position="21"/>
    </location>
</feature>
<dbReference type="EMBL" id="JBHUFV010000068">
    <property type="protein sequence ID" value="MFD1938463.1"/>
    <property type="molecule type" value="Genomic_DNA"/>
</dbReference>
<dbReference type="InterPro" id="IPR005297">
    <property type="entry name" value="Lipoprotein_repeat"/>
</dbReference>
<gene>
    <name evidence="2" type="ORF">ACFSKW_44015</name>
</gene>
<sequence>MRKLLAPAAAFLMITSCGGTAEHRASEQGAINPAMATPVAPATVHLASSSIGKILVDDKGMTLYLFEKDKNGTSACYDECAEEWPPYLTKGDPKAEQGAKPDLLTTVNRTDGGTQVVYGRWPLYHYHDDKKPGDLTGHDKKEFGAEWYAVNAQGHKAH</sequence>
<dbReference type="Pfam" id="PF03640">
    <property type="entry name" value="Lipoprotein_15"/>
    <property type="match status" value="2"/>
</dbReference>
<reference evidence="3" key="1">
    <citation type="journal article" date="2019" name="Int. J. Syst. Evol. Microbiol.">
        <title>The Global Catalogue of Microorganisms (GCM) 10K type strain sequencing project: providing services to taxonomists for standard genome sequencing and annotation.</title>
        <authorList>
            <consortium name="The Broad Institute Genomics Platform"/>
            <consortium name="The Broad Institute Genome Sequencing Center for Infectious Disease"/>
            <person name="Wu L."/>
            <person name="Ma J."/>
        </authorList>
    </citation>
    <scope>NUCLEOTIDE SEQUENCE [LARGE SCALE GENOMIC DNA]</scope>
    <source>
        <strain evidence="3">ICMP 6774ER</strain>
    </source>
</reference>
<keyword evidence="3" id="KW-1185">Reference proteome</keyword>
<dbReference type="PROSITE" id="PS51257">
    <property type="entry name" value="PROKAR_LIPOPROTEIN"/>
    <property type="match status" value="1"/>
</dbReference>
<dbReference type="PANTHER" id="PTHR39335:SF1">
    <property type="entry name" value="BLL4220 PROTEIN"/>
    <property type="match status" value="1"/>
</dbReference>
<name>A0ABW4T8X2_9ACTN</name>
<accession>A0ABW4T8X2</accession>
<dbReference type="RefSeq" id="WP_379580496.1">
    <property type="nucleotide sequence ID" value="NZ_JBHUFV010000068.1"/>
</dbReference>